<dbReference type="Proteomes" id="UP001501126">
    <property type="component" value="Unassembled WGS sequence"/>
</dbReference>
<gene>
    <name evidence="2" type="ORF">GCM10009118_25960</name>
</gene>
<keyword evidence="1" id="KW-0812">Transmembrane</keyword>
<evidence type="ECO:0000256" key="1">
    <source>
        <dbReference type="SAM" id="Phobius"/>
    </source>
</evidence>
<reference evidence="3" key="1">
    <citation type="journal article" date="2019" name="Int. J. Syst. Evol. Microbiol.">
        <title>The Global Catalogue of Microorganisms (GCM) 10K type strain sequencing project: providing services to taxonomists for standard genome sequencing and annotation.</title>
        <authorList>
            <consortium name="The Broad Institute Genomics Platform"/>
            <consortium name="The Broad Institute Genome Sequencing Center for Infectious Disease"/>
            <person name="Wu L."/>
            <person name="Ma J."/>
        </authorList>
    </citation>
    <scope>NUCLEOTIDE SEQUENCE [LARGE SCALE GENOMIC DNA]</scope>
    <source>
        <strain evidence="3">JCM 16083</strain>
    </source>
</reference>
<keyword evidence="3" id="KW-1185">Reference proteome</keyword>
<feature type="transmembrane region" description="Helical" evidence="1">
    <location>
        <begin position="79"/>
        <end position="96"/>
    </location>
</feature>
<keyword evidence="1" id="KW-1133">Transmembrane helix</keyword>
<sequence length="112" mass="13447">MIFKNFSFMKVNGHRRYDYSPRYYDERKEKLRARIEKYEKESTDTEANREVRLSELRDRISDNWVRGTDYKQNIKNSNIRLVIILAIILGMIYLVFNGLDIGGSYIEQLKSE</sequence>
<dbReference type="EMBL" id="BAAAFH010000022">
    <property type="protein sequence ID" value="GAA0876186.1"/>
    <property type="molecule type" value="Genomic_DNA"/>
</dbReference>
<name>A0ABP3Y6W5_9FLAO</name>
<organism evidence="2 3">
    <name type="scientific">Wandonia haliotis</name>
    <dbReference type="NCBI Taxonomy" id="574963"/>
    <lineage>
        <taxon>Bacteria</taxon>
        <taxon>Pseudomonadati</taxon>
        <taxon>Bacteroidota</taxon>
        <taxon>Flavobacteriia</taxon>
        <taxon>Flavobacteriales</taxon>
        <taxon>Crocinitomicaceae</taxon>
        <taxon>Wandonia</taxon>
    </lineage>
</organism>
<comment type="caution">
    <text evidence="2">The sequence shown here is derived from an EMBL/GenBank/DDBJ whole genome shotgun (WGS) entry which is preliminary data.</text>
</comment>
<proteinExistence type="predicted"/>
<protein>
    <submittedName>
        <fullName evidence="2">Uncharacterized protein</fullName>
    </submittedName>
</protein>
<accession>A0ABP3Y6W5</accession>
<evidence type="ECO:0000313" key="2">
    <source>
        <dbReference type="EMBL" id="GAA0876186.1"/>
    </source>
</evidence>
<evidence type="ECO:0000313" key="3">
    <source>
        <dbReference type="Proteomes" id="UP001501126"/>
    </source>
</evidence>
<keyword evidence="1" id="KW-0472">Membrane</keyword>
<dbReference type="RefSeq" id="WP_343788495.1">
    <property type="nucleotide sequence ID" value="NZ_BAAAFH010000022.1"/>
</dbReference>